<feature type="chain" id="PRO_5032345297" evidence="2">
    <location>
        <begin position="26"/>
        <end position="383"/>
    </location>
</feature>
<protein>
    <submittedName>
        <fullName evidence="3">PD40 domain-containing protein</fullName>
    </submittedName>
</protein>
<evidence type="ECO:0000256" key="2">
    <source>
        <dbReference type="SAM" id="SignalP"/>
    </source>
</evidence>
<reference evidence="3 4" key="1">
    <citation type="submission" date="2020-08" db="EMBL/GenBank/DDBJ databases">
        <title>Cohnella phylogeny.</title>
        <authorList>
            <person name="Dunlap C."/>
        </authorList>
    </citation>
    <scope>NUCLEOTIDE SEQUENCE [LARGE SCALE GENOMIC DNA]</scope>
    <source>
        <strain evidence="3 4">DSM 25239</strain>
    </source>
</reference>
<accession>A0A841UAI5</accession>
<organism evidence="3 4">
    <name type="scientific">Cohnella xylanilytica</name>
    <dbReference type="NCBI Taxonomy" id="557555"/>
    <lineage>
        <taxon>Bacteria</taxon>
        <taxon>Bacillati</taxon>
        <taxon>Bacillota</taxon>
        <taxon>Bacilli</taxon>
        <taxon>Bacillales</taxon>
        <taxon>Paenibacillaceae</taxon>
        <taxon>Cohnella</taxon>
    </lineage>
</organism>
<feature type="signal peptide" evidence="2">
    <location>
        <begin position="1"/>
        <end position="25"/>
    </location>
</feature>
<evidence type="ECO:0000256" key="1">
    <source>
        <dbReference type="SAM" id="MobiDB-lite"/>
    </source>
</evidence>
<dbReference type="Gene3D" id="2.120.10.30">
    <property type="entry name" value="TolB, C-terminal domain"/>
    <property type="match status" value="1"/>
</dbReference>
<keyword evidence="4" id="KW-1185">Reference proteome</keyword>
<feature type="region of interest" description="Disordered" evidence="1">
    <location>
        <begin position="147"/>
        <end position="166"/>
    </location>
</feature>
<dbReference type="Proteomes" id="UP000553776">
    <property type="component" value="Unassembled WGS sequence"/>
</dbReference>
<gene>
    <name evidence="3" type="ORF">H7B90_27535</name>
</gene>
<dbReference type="Pfam" id="PF07676">
    <property type="entry name" value="PD40"/>
    <property type="match status" value="1"/>
</dbReference>
<dbReference type="RefSeq" id="WP_185139114.1">
    <property type="nucleotide sequence ID" value="NZ_JACJVR010000112.1"/>
</dbReference>
<name>A0A841UAI5_9BACL</name>
<dbReference type="EMBL" id="JACJVR010000112">
    <property type="protein sequence ID" value="MBB6695154.1"/>
    <property type="molecule type" value="Genomic_DNA"/>
</dbReference>
<evidence type="ECO:0000313" key="4">
    <source>
        <dbReference type="Proteomes" id="UP000553776"/>
    </source>
</evidence>
<keyword evidence="2" id="KW-0732">Signal</keyword>
<evidence type="ECO:0000313" key="3">
    <source>
        <dbReference type="EMBL" id="MBB6695154.1"/>
    </source>
</evidence>
<sequence length="383" mass="41193">MTDPRRRDLRRTAASVLLFAAVALAAGCSGTFASKTIVIPDEEERASSPDKLGDSFEAGAIFKLAGKGVEAGDWLGWLDADSLLVAYRGRDGMIRLSSADYRYETLRTLPVPESKAGPESLSPDGRRVAWEAWGDDGAKLLLRDVGKNGSEDGGASVQVDEKAGDRLGEPSWSGDGRYLAYAKKTSAAGRAKPVLVVYDVERAVSNEYEIADWSGEEIGSVRVSDDGTAAAFFFSSDGFAGVKLGELADGTFREWDEFASARDGLGEFASGHRFVFTVGKGSLVLYDPEHASTVTLAERVSGFRLSPDRELVAYSDYGEEAIIVAKLQGNNLLGARPIYRGLRSPGLLWSPDGRKLLVNGRNATVPMPSESTEGDYPFVIELK</sequence>
<proteinExistence type="predicted"/>
<dbReference type="SUPFAM" id="SSF50993">
    <property type="entry name" value="Peptidase/esterase 'gauge' domain"/>
    <property type="match status" value="1"/>
</dbReference>
<comment type="caution">
    <text evidence="3">The sequence shown here is derived from an EMBL/GenBank/DDBJ whole genome shotgun (WGS) entry which is preliminary data.</text>
</comment>
<dbReference type="InterPro" id="IPR011042">
    <property type="entry name" value="6-blade_b-propeller_TolB-like"/>
</dbReference>
<dbReference type="InterPro" id="IPR011659">
    <property type="entry name" value="WD40"/>
</dbReference>
<dbReference type="PROSITE" id="PS51257">
    <property type="entry name" value="PROKAR_LIPOPROTEIN"/>
    <property type="match status" value="1"/>
</dbReference>
<dbReference type="AlphaFoldDB" id="A0A841UAI5"/>